<keyword evidence="3" id="KW-1185">Reference proteome</keyword>
<dbReference type="AlphaFoldDB" id="A0AAV4LTZ5"/>
<feature type="region of interest" description="Disordered" evidence="1">
    <location>
        <begin position="109"/>
        <end position="128"/>
    </location>
</feature>
<proteinExistence type="predicted"/>
<evidence type="ECO:0000256" key="1">
    <source>
        <dbReference type="SAM" id="MobiDB-lite"/>
    </source>
</evidence>
<sequence>MGSDRTDLRPKADRDSTCSPYPLSMMSLSANGDSAAAQRTVDDVDPAEHLHHGEHRHRQPEEHTASSNGRYQLCRYKDPAPVSYVTGQQEPSQPAQQFDRQAAVVAAAPRREGVSRRPLLHREGACHV</sequence>
<gene>
    <name evidence="2" type="ORF">BcabD6B2_28480</name>
</gene>
<evidence type="ECO:0000313" key="3">
    <source>
        <dbReference type="Proteomes" id="UP001497744"/>
    </source>
</evidence>
<reference evidence="2 3" key="1">
    <citation type="submission" date="2021-06" db="EMBL/GenBank/DDBJ databases">
        <title>Genome sequence of Babesia caballi.</title>
        <authorList>
            <person name="Yamagishi J."/>
            <person name="Kidaka T."/>
            <person name="Ochi A."/>
        </authorList>
    </citation>
    <scope>NUCLEOTIDE SEQUENCE [LARGE SCALE GENOMIC DNA]</scope>
    <source>
        <strain evidence="2">USDA-D6B2</strain>
    </source>
</reference>
<feature type="compositionally biased region" description="Basic and acidic residues" evidence="1">
    <location>
        <begin position="40"/>
        <end position="51"/>
    </location>
</feature>
<dbReference type="RefSeq" id="XP_067715482.1">
    <property type="nucleotide sequence ID" value="XM_067859381.1"/>
</dbReference>
<comment type="caution">
    <text evidence="2">The sequence shown here is derived from an EMBL/GenBank/DDBJ whole genome shotgun (WGS) entry which is preliminary data.</text>
</comment>
<accession>A0AAV4LTZ5</accession>
<name>A0AAV4LTZ5_BABCB</name>
<dbReference type="EMBL" id="BPLF01000002">
    <property type="protein sequence ID" value="GIX63413.1"/>
    <property type="molecule type" value="Genomic_DNA"/>
</dbReference>
<evidence type="ECO:0000313" key="2">
    <source>
        <dbReference type="EMBL" id="GIX63413.1"/>
    </source>
</evidence>
<organism evidence="2 3">
    <name type="scientific">Babesia caballi</name>
    <dbReference type="NCBI Taxonomy" id="5871"/>
    <lineage>
        <taxon>Eukaryota</taxon>
        <taxon>Sar</taxon>
        <taxon>Alveolata</taxon>
        <taxon>Apicomplexa</taxon>
        <taxon>Aconoidasida</taxon>
        <taxon>Piroplasmida</taxon>
        <taxon>Babesiidae</taxon>
        <taxon>Babesia</taxon>
    </lineage>
</organism>
<dbReference type="GeneID" id="94194894"/>
<dbReference type="Proteomes" id="UP001497744">
    <property type="component" value="Unassembled WGS sequence"/>
</dbReference>
<feature type="region of interest" description="Disordered" evidence="1">
    <location>
        <begin position="1"/>
        <end position="69"/>
    </location>
</feature>
<protein>
    <submittedName>
        <fullName evidence="2">Energy transducer TonB</fullName>
    </submittedName>
</protein>
<feature type="compositionally biased region" description="Basic and acidic residues" evidence="1">
    <location>
        <begin position="1"/>
        <end position="16"/>
    </location>
</feature>